<dbReference type="AlphaFoldDB" id="A0A0J6FUU9"/>
<feature type="transmembrane region" description="Helical" evidence="6">
    <location>
        <begin position="135"/>
        <end position="159"/>
    </location>
</feature>
<evidence type="ECO:0000256" key="5">
    <source>
        <dbReference type="SAM" id="MobiDB-lite"/>
    </source>
</evidence>
<dbReference type="EMBL" id="DS268114">
    <property type="protein sequence ID" value="KMM72934.1"/>
    <property type="molecule type" value="Genomic_DNA"/>
</dbReference>
<feature type="transmembrane region" description="Helical" evidence="6">
    <location>
        <begin position="165"/>
        <end position="183"/>
    </location>
</feature>
<proteinExistence type="predicted"/>
<reference evidence="8" key="3">
    <citation type="journal article" date="2010" name="Genome Res.">
        <title>Population genomic sequencing of Coccidioides fungi reveals recent hybridization and transposon control.</title>
        <authorList>
            <person name="Neafsey D.E."/>
            <person name="Barker B.M."/>
            <person name="Sharpton T.J."/>
            <person name="Stajich J.E."/>
            <person name="Park D.J."/>
            <person name="Whiston E."/>
            <person name="Hung C.-Y."/>
            <person name="McMahan C."/>
            <person name="White J."/>
            <person name="Sykes S."/>
            <person name="Heiman D."/>
            <person name="Young S."/>
            <person name="Zeng Q."/>
            <person name="Abouelleil A."/>
            <person name="Aftuck L."/>
            <person name="Bessette D."/>
            <person name="Brown A."/>
            <person name="FitzGerald M."/>
            <person name="Lui A."/>
            <person name="Macdonald J.P."/>
            <person name="Priest M."/>
            <person name="Orbach M.J."/>
            <person name="Galgiani J.N."/>
            <person name="Kirkland T.N."/>
            <person name="Cole G.T."/>
            <person name="Birren B.W."/>
            <person name="Henn M.R."/>
            <person name="Taylor J.W."/>
            <person name="Rounsley S.D."/>
        </authorList>
    </citation>
    <scope>NUCLEOTIDE SEQUENCE [LARGE SCALE GENOMIC DNA]</scope>
    <source>
        <strain evidence="8">RMSCC 3488</strain>
    </source>
</reference>
<keyword evidence="4 6" id="KW-0472">Membrane</keyword>
<evidence type="ECO:0000256" key="1">
    <source>
        <dbReference type="ARBA" id="ARBA00004141"/>
    </source>
</evidence>
<dbReference type="Gene3D" id="1.20.1280.290">
    <property type="match status" value="1"/>
</dbReference>
<feature type="region of interest" description="Disordered" evidence="5">
    <location>
        <begin position="277"/>
        <end position="298"/>
    </location>
</feature>
<keyword evidence="3 6" id="KW-1133">Transmembrane helix</keyword>
<dbReference type="GO" id="GO:0016020">
    <property type="term" value="C:membrane"/>
    <property type="evidence" value="ECO:0007669"/>
    <property type="project" value="UniProtKB-SubCell"/>
</dbReference>
<feature type="transmembrane region" description="Helical" evidence="6">
    <location>
        <begin position="195"/>
        <end position="217"/>
    </location>
</feature>
<evidence type="ECO:0000313" key="8">
    <source>
        <dbReference type="Proteomes" id="UP000054567"/>
    </source>
</evidence>
<keyword evidence="2 6" id="KW-0812">Transmembrane</keyword>
<accession>A0A0J6FUU9</accession>
<evidence type="ECO:0000256" key="3">
    <source>
        <dbReference type="ARBA" id="ARBA00022989"/>
    </source>
</evidence>
<reference evidence="7 8" key="1">
    <citation type="submission" date="2007-06" db="EMBL/GenBank/DDBJ databases">
        <title>The Genome Sequence of Coccidioides posadasii RMSCC_3488.</title>
        <authorList>
            <consortium name="Coccidioides Genome Resources Consortium"/>
            <consortium name="The Broad Institute Genome Sequencing Platform"/>
            <person name="Henn M.R."/>
            <person name="Sykes S."/>
            <person name="Young S."/>
            <person name="Jaffe D."/>
            <person name="Berlin A."/>
            <person name="Alvarez P."/>
            <person name="Butler J."/>
            <person name="Gnerre S."/>
            <person name="Grabherr M."/>
            <person name="Mauceli E."/>
            <person name="Brockman W."/>
            <person name="Kodira C."/>
            <person name="Alvarado L."/>
            <person name="Zeng Q."/>
            <person name="Crawford M."/>
            <person name="Antoine C."/>
            <person name="Devon K."/>
            <person name="Galgiani J."/>
            <person name="Orsborn K."/>
            <person name="Lewis M.L."/>
            <person name="Nusbaum C."/>
            <person name="Galagan J."/>
            <person name="Birren B."/>
        </authorList>
    </citation>
    <scope>NUCLEOTIDE SEQUENCE [LARGE SCALE GENOMIC DNA]</scope>
    <source>
        <strain evidence="7 8">RMSCC 3488</strain>
    </source>
</reference>
<feature type="transmembrane region" description="Helical" evidence="6">
    <location>
        <begin position="87"/>
        <end position="114"/>
    </location>
</feature>
<evidence type="ECO:0000256" key="4">
    <source>
        <dbReference type="ARBA" id="ARBA00023136"/>
    </source>
</evidence>
<dbReference type="OrthoDB" id="19344at2759"/>
<dbReference type="InterPro" id="IPR006603">
    <property type="entry name" value="PQ-loop_rpt"/>
</dbReference>
<feature type="transmembrane region" description="Helical" evidence="6">
    <location>
        <begin position="43"/>
        <end position="67"/>
    </location>
</feature>
<dbReference type="InterPro" id="IPR051415">
    <property type="entry name" value="LAAT-1"/>
</dbReference>
<name>A0A0J6FUU9_COCPO</name>
<dbReference type="SMART" id="SM00679">
    <property type="entry name" value="CTNS"/>
    <property type="match status" value="2"/>
</dbReference>
<protein>
    <submittedName>
        <fullName evidence="7">PQ loop repeat protein</fullName>
    </submittedName>
</protein>
<feature type="transmembrane region" description="Helical" evidence="6">
    <location>
        <begin position="12"/>
        <end position="31"/>
    </location>
</feature>
<comment type="subcellular location">
    <subcellularLocation>
        <location evidence="1">Membrane</location>
        <topology evidence="1">Multi-pass membrane protein</topology>
    </subcellularLocation>
</comment>
<dbReference type="Pfam" id="PF04193">
    <property type="entry name" value="PQ-loop"/>
    <property type="match status" value="2"/>
</dbReference>
<evidence type="ECO:0000313" key="7">
    <source>
        <dbReference type="EMBL" id="KMM72934.1"/>
    </source>
</evidence>
<sequence>MDPHCKQLSSPSIVNFSFSVLILLGILLSYVPQHHRIISRRSSFGISPYFVLLGTTSGTSGFANILLLPRSAKDVACCDEISGFSCFAGLLGILQVGTQAVCFVIILALFVIFFTNPDTTAASKTRESPSFRTALLVAAACIIHAVAAVVLGVMIALAYPSSRQLWANIFGIMATILSSIQYFPQIYTTYVLRRVGSLSIPMMCIQTPGSLVWAASLAARLGTEGWSTWGVYVVTALLQGTLLIMGIYFEYLNPQKGEGGTNSGGVAVTLPYENRAEPSFSEDNENRVLERTPLLRKP</sequence>
<dbReference type="VEuPathDB" id="FungiDB:CPAG_09224"/>
<feature type="transmembrane region" description="Helical" evidence="6">
    <location>
        <begin position="229"/>
        <end position="249"/>
    </location>
</feature>
<evidence type="ECO:0000256" key="2">
    <source>
        <dbReference type="ARBA" id="ARBA00022692"/>
    </source>
</evidence>
<dbReference type="PANTHER" id="PTHR16201:SF11">
    <property type="entry name" value="PQ-LOOP REPEAT-CONTAINING PROTEIN"/>
    <property type="match status" value="1"/>
</dbReference>
<gene>
    <name evidence="7" type="ORF">CPAG_09224</name>
</gene>
<evidence type="ECO:0000256" key="6">
    <source>
        <dbReference type="SAM" id="Phobius"/>
    </source>
</evidence>
<dbReference type="PANTHER" id="PTHR16201">
    <property type="entry name" value="SEVEN TRANSMEMBRANE PROTEIN 1-RELATED"/>
    <property type="match status" value="1"/>
</dbReference>
<reference evidence="8" key="2">
    <citation type="journal article" date="2009" name="Genome Res.">
        <title>Comparative genomic analyses of the human fungal pathogens Coccidioides and their relatives.</title>
        <authorList>
            <person name="Sharpton T.J."/>
            <person name="Stajich J.E."/>
            <person name="Rounsley S.D."/>
            <person name="Gardner M.J."/>
            <person name="Wortman J.R."/>
            <person name="Jordar V.S."/>
            <person name="Maiti R."/>
            <person name="Kodira C.D."/>
            <person name="Neafsey D.E."/>
            <person name="Zeng Q."/>
            <person name="Hung C.-Y."/>
            <person name="McMahan C."/>
            <person name="Muszewska A."/>
            <person name="Grynberg M."/>
            <person name="Mandel M.A."/>
            <person name="Kellner E.M."/>
            <person name="Barker B.M."/>
            <person name="Galgiani J.N."/>
            <person name="Orbach M.J."/>
            <person name="Kirkland T.N."/>
            <person name="Cole G.T."/>
            <person name="Henn M.R."/>
            <person name="Birren B.W."/>
            <person name="Taylor J.W."/>
        </authorList>
    </citation>
    <scope>NUCLEOTIDE SEQUENCE [LARGE SCALE GENOMIC DNA]</scope>
    <source>
        <strain evidence="8">RMSCC 3488</strain>
    </source>
</reference>
<organism evidence="7 8">
    <name type="scientific">Coccidioides posadasii RMSCC 3488</name>
    <dbReference type="NCBI Taxonomy" id="454284"/>
    <lineage>
        <taxon>Eukaryota</taxon>
        <taxon>Fungi</taxon>
        <taxon>Dikarya</taxon>
        <taxon>Ascomycota</taxon>
        <taxon>Pezizomycotina</taxon>
        <taxon>Eurotiomycetes</taxon>
        <taxon>Eurotiomycetidae</taxon>
        <taxon>Onygenales</taxon>
        <taxon>Onygenaceae</taxon>
        <taxon>Coccidioides</taxon>
    </lineage>
</organism>
<dbReference type="Proteomes" id="UP000054567">
    <property type="component" value="Unassembled WGS sequence"/>
</dbReference>